<dbReference type="InterPro" id="IPR036388">
    <property type="entry name" value="WH-like_DNA-bd_sf"/>
</dbReference>
<dbReference type="AlphaFoldDB" id="A0AAV5JY05"/>
<dbReference type="Pfam" id="PF00076">
    <property type="entry name" value="RRM_1"/>
    <property type="match status" value="1"/>
</dbReference>
<reference evidence="10 11" key="1">
    <citation type="journal article" date="2021" name="Commun. Biol.">
        <title>The genome of Shorea leprosula (Dipterocarpaceae) highlights the ecological relevance of drought in aseasonal tropical rainforests.</title>
        <authorList>
            <person name="Ng K.K.S."/>
            <person name="Kobayashi M.J."/>
            <person name="Fawcett J.A."/>
            <person name="Hatakeyama M."/>
            <person name="Paape T."/>
            <person name="Ng C.H."/>
            <person name="Ang C.C."/>
            <person name="Tnah L.H."/>
            <person name="Lee C.T."/>
            <person name="Nishiyama T."/>
            <person name="Sese J."/>
            <person name="O'Brien M.J."/>
            <person name="Copetti D."/>
            <person name="Mohd Noor M.I."/>
            <person name="Ong R.C."/>
            <person name="Putra M."/>
            <person name="Sireger I.Z."/>
            <person name="Indrioko S."/>
            <person name="Kosugi Y."/>
            <person name="Izuno A."/>
            <person name="Isagi Y."/>
            <person name="Lee S.L."/>
            <person name="Shimizu K.K."/>
        </authorList>
    </citation>
    <scope>NUCLEOTIDE SEQUENCE [LARGE SCALE GENOMIC DNA]</scope>
    <source>
        <strain evidence="10">214</strain>
    </source>
</reference>
<dbReference type="InterPro" id="IPR000504">
    <property type="entry name" value="RRM_dom"/>
</dbReference>
<dbReference type="InterPro" id="IPR035979">
    <property type="entry name" value="RBD_domain_sf"/>
</dbReference>
<name>A0AAV5JY05_9ROSI</name>
<evidence type="ECO:0000313" key="10">
    <source>
        <dbReference type="EMBL" id="GKV16259.1"/>
    </source>
</evidence>
<feature type="domain" description="HTH La-type RNA-binding" evidence="9">
    <location>
        <begin position="2"/>
        <end position="105"/>
    </location>
</feature>
<dbReference type="PANTHER" id="PTHR22792:SF133">
    <property type="entry name" value="LA PROTEIN 2"/>
    <property type="match status" value="1"/>
</dbReference>
<dbReference type="PROSITE" id="PS50961">
    <property type="entry name" value="HTH_LA"/>
    <property type="match status" value="1"/>
</dbReference>
<feature type="region of interest" description="Disordered" evidence="7">
    <location>
        <begin position="262"/>
        <end position="296"/>
    </location>
</feature>
<gene>
    <name evidence="10" type="ORF">SLEP1_g26927</name>
</gene>
<dbReference type="SUPFAM" id="SSF54928">
    <property type="entry name" value="RNA-binding domain, RBD"/>
    <property type="match status" value="1"/>
</dbReference>
<evidence type="ECO:0000256" key="6">
    <source>
        <dbReference type="PROSITE-ProRule" id="PRU00332"/>
    </source>
</evidence>
<dbReference type="FunFam" id="1.10.10.10:FF:000795">
    <property type="entry name" value="La protein 2"/>
    <property type="match status" value="1"/>
</dbReference>
<evidence type="ECO:0000256" key="2">
    <source>
        <dbReference type="ARBA" id="ARBA00004642"/>
    </source>
</evidence>
<feature type="domain" description="RRM" evidence="8">
    <location>
        <begin position="114"/>
        <end position="177"/>
    </location>
</feature>
<organism evidence="10 11">
    <name type="scientific">Rubroshorea leprosula</name>
    <dbReference type="NCBI Taxonomy" id="152421"/>
    <lineage>
        <taxon>Eukaryota</taxon>
        <taxon>Viridiplantae</taxon>
        <taxon>Streptophyta</taxon>
        <taxon>Embryophyta</taxon>
        <taxon>Tracheophyta</taxon>
        <taxon>Spermatophyta</taxon>
        <taxon>Magnoliopsida</taxon>
        <taxon>eudicotyledons</taxon>
        <taxon>Gunneridae</taxon>
        <taxon>Pentapetalae</taxon>
        <taxon>rosids</taxon>
        <taxon>malvids</taxon>
        <taxon>Malvales</taxon>
        <taxon>Dipterocarpaceae</taxon>
        <taxon>Rubroshorea</taxon>
    </lineage>
</organism>
<comment type="function">
    <text evidence="5">Binds to the 3' poly(U) terminus of nascent RNA polymerase III transcripts, protecting them from exonuclease digestion and facilitating their folding and maturation.</text>
</comment>
<dbReference type="InterPro" id="IPR014886">
    <property type="entry name" value="La_xRRM"/>
</dbReference>
<accession>A0AAV5JY05</accession>
<dbReference type="InterPro" id="IPR045180">
    <property type="entry name" value="La_dom_prot"/>
</dbReference>
<dbReference type="PANTHER" id="PTHR22792">
    <property type="entry name" value="LUPUS LA PROTEIN-RELATED"/>
    <property type="match status" value="1"/>
</dbReference>
<proteinExistence type="predicted"/>
<dbReference type="Proteomes" id="UP001054252">
    <property type="component" value="Unassembled WGS sequence"/>
</dbReference>
<dbReference type="Pfam" id="PF05383">
    <property type="entry name" value="La"/>
    <property type="match status" value="1"/>
</dbReference>
<protein>
    <recommendedName>
        <fullName evidence="12">La protein 1</fullName>
    </recommendedName>
</protein>
<evidence type="ECO:0000256" key="1">
    <source>
        <dbReference type="ARBA" id="ARBA00004604"/>
    </source>
</evidence>
<dbReference type="InterPro" id="IPR002344">
    <property type="entry name" value="Lupus_La"/>
</dbReference>
<dbReference type="SMART" id="SM00715">
    <property type="entry name" value="LA"/>
    <property type="match status" value="1"/>
</dbReference>
<evidence type="ECO:0000313" key="11">
    <source>
        <dbReference type="Proteomes" id="UP001054252"/>
    </source>
</evidence>
<dbReference type="Gene3D" id="3.30.70.330">
    <property type="match status" value="2"/>
</dbReference>
<feature type="compositionally biased region" description="Basic and acidic residues" evidence="7">
    <location>
        <begin position="280"/>
        <end position="296"/>
    </location>
</feature>
<dbReference type="GO" id="GO:0005654">
    <property type="term" value="C:nucleoplasm"/>
    <property type="evidence" value="ECO:0007669"/>
    <property type="project" value="UniProtKB-SubCell"/>
</dbReference>
<keyword evidence="11" id="KW-1185">Reference proteome</keyword>
<evidence type="ECO:0000256" key="5">
    <source>
        <dbReference type="ARBA" id="ARBA00057261"/>
    </source>
</evidence>
<dbReference type="InterPro" id="IPR012677">
    <property type="entry name" value="Nucleotide-bd_a/b_plait_sf"/>
</dbReference>
<dbReference type="CDD" id="cd12291">
    <property type="entry name" value="RRM1_La"/>
    <property type="match status" value="1"/>
</dbReference>
<dbReference type="GO" id="GO:0003729">
    <property type="term" value="F:mRNA binding"/>
    <property type="evidence" value="ECO:0007669"/>
    <property type="project" value="TreeGrafter"/>
</dbReference>
<dbReference type="PROSITE" id="PS50102">
    <property type="entry name" value="RRM"/>
    <property type="match status" value="1"/>
</dbReference>
<evidence type="ECO:0000259" key="9">
    <source>
        <dbReference type="PROSITE" id="PS50961"/>
    </source>
</evidence>
<dbReference type="CDD" id="cd08030">
    <property type="entry name" value="LA_like_plant"/>
    <property type="match status" value="1"/>
</dbReference>
<dbReference type="PRINTS" id="PR00302">
    <property type="entry name" value="LUPUSLA"/>
</dbReference>
<evidence type="ECO:0000259" key="8">
    <source>
        <dbReference type="PROSITE" id="PS50102"/>
    </source>
</evidence>
<evidence type="ECO:0008006" key="12">
    <source>
        <dbReference type="Google" id="ProtNLM"/>
    </source>
</evidence>
<dbReference type="SMART" id="SM00360">
    <property type="entry name" value="RRM"/>
    <property type="match status" value="2"/>
</dbReference>
<evidence type="ECO:0000256" key="7">
    <source>
        <dbReference type="SAM" id="MobiDB-lite"/>
    </source>
</evidence>
<dbReference type="InterPro" id="IPR036390">
    <property type="entry name" value="WH_DNA-bd_sf"/>
</dbReference>
<sequence length="412" mass="46379">MVSFDEETATKILHQVEFYFSDSNLPRDEFMHKTVTESKDGMVSLALLCTFSRMRNYLGLGRMKRDEIPERILDGVAEILRKSNFLKVSDDGRKVGRIKRLSKPEDVIEQVDVRTIAASPFEYDVNIEDLESFFSQYGKVNSVRLPRHVADKQFFCGTALIEFSTDKDTGEVLKKSLVFSDIMISVFFFHCLFRKEFDSEREKLTENTEKSHNSIVSSHKNGVGKASYPKGLVVLISLKKGSIGKQVKKNIADTINKNAEQHDATGETKKKKKKKKKGNKEKETCENSKGTTIEDNKHRNSADVICHPAEKSSEDVCGENLAGKETATDLVLRDDNIVTSEDLKCLFERFGTVKHVDYTIGADSGYLCFEEPEAAIKARAAAAFVEQGGLIVKKSIVFIEAMTVKQQDSHHH</sequence>
<dbReference type="SUPFAM" id="SSF46785">
    <property type="entry name" value="Winged helix' DNA-binding domain"/>
    <property type="match status" value="1"/>
</dbReference>
<comment type="caution">
    <text evidence="10">The sequence shown here is derived from an EMBL/GenBank/DDBJ whole genome shotgun (WGS) entry which is preliminary data.</text>
</comment>
<dbReference type="Gene3D" id="1.10.10.10">
    <property type="entry name" value="Winged helix-like DNA-binding domain superfamily/Winged helix DNA-binding domain"/>
    <property type="match status" value="1"/>
</dbReference>
<dbReference type="GO" id="GO:0006396">
    <property type="term" value="P:RNA processing"/>
    <property type="evidence" value="ECO:0007669"/>
    <property type="project" value="InterPro"/>
</dbReference>
<dbReference type="InterPro" id="IPR006630">
    <property type="entry name" value="La_HTH"/>
</dbReference>
<evidence type="ECO:0000256" key="3">
    <source>
        <dbReference type="ARBA" id="ARBA00022884"/>
    </source>
</evidence>
<keyword evidence="3 6" id="KW-0694">RNA-binding</keyword>
<keyword evidence="4" id="KW-0539">Nucleus</keyword>
<comment type="subcellular location">
    <subcellularLocation>
        <location evidence="1">Nucleus</location>
        <location evidence="1">Nucleolus</location>
    </subcellularLocation>
    <subcellularLocation>
        <location evidence="2">Nucleus</location>
        <location evidence="2">Nucleoplasm</location>
    </subcellularLocation>
</comment>
<feature type="compositionally biased region" description="Basic residues" evidence="7">
    <location>
        <begin position="269"/>
        <end position="279"/>
    </location>
</feature>
<dbReference type="GO" id="GO:0005730">
    <property type="term" value="C:nucleolus"/>
    <property type="evidence" value="ECO:0007669"/>
    <property type="project" value="UniProtKB-SubCell"/>
</dbReference>
<dbReference type="GO" id="GO:1990904">
    <property type="term" value="C:ribonucleoprotein complex"/>
    <property type="evidence" value="ECO:0007669"/>
    <property type="project" value="InterPro"/>
</dbReference>
<dbReference type="EMBL" id="BPVZ01000045">
    <property type="protein sequence ID" value="GKV16259.1"/>
    <property type="molecule type" value="Genomic_DNA"/>
</dbReference>
<evidence type="ECO:0000256" key="4">
    <source>
        <dbReference type="ARBA" id="ARBA00023242"/>
    </source>
</evidence>
<dbReference type="Pfam" id="PF08777">
    <property type="entry name" value="RRM_3"/>
    <property type="match status" value="1"/>
</dbReference>